<gene>
    <name evidence="2" type="ORF">CEXT_795781</name>
</gene>
<feature type="region of interest" description="Disordered" evidence="1">
    <location>
        <begin position="1"/>
        <end position="21"/>
    </location>
</feature>
<reference evidence="2 3" key="1">
    <citation type="submission" date="2021-06" db="EMBL/GenBank/DDBJ databases">
        <title>Caerostris extrusa draft genome.</title>
        <authorList>
            <person name="Kono N."/>
            <person name="Arakawa K."/>
        </authorList>
    </citation>
    <scope>NUCLEOTIDE SEQUENCE [LARGE SCALE GENOMIC DNA]</scope>
</reference>
<feature type="compositionally biased region" description="Polar residues" evidence="1">
    <location>
        <begin position="1"/>
        <end position="17"/>
    </location>
</feature>
<organism evidence="2 3">
    <name type="scientific">Caerostris extrusa</name>
    <name type="common">Bark spider</name>
    <name type="synonym">Caerostris bankana</name>
    <dbReference type="NCBI Taxonomy" id="172846"/>
    <lineage>
        <taxon>Eukaryota</taxon>
        <taxon>Metazoa</taxon>
        <taxon>Ecdysozoa</taxon>
        <taxon>Arthropoda</taxon>
        <taxon>Chelicerata</taxon>
        <taxon>Arachnida</taxon>
        <taxon>Araneae</taxon>
        <taxon>Araneomorphae</taxon>
        <taxon>Entelegynae</taxon>
        <taxon>Araneoidea</taxon>
        <taxon>Araneidae</taxon>
        <taxon>Caerostris</taxon>
    </lineage>
</organism>
<sequence>MQLTTKNSAQNPSSGNFENEEAHPEISLKCLLASHDIQNKLTTFLQTNKVGYFTITLKDLQPIKSYPKRTPLNPSTNEMAEELLELGFTLVEYNPTKG</sequence>
<evidence type="ECO:0000313" key="2">
    <source>
        <dbReference type="EMBL" id="GIY50596.1"/>
    </source>
</evidence>
<comment type="caution">
    <text evidence="2">The sequence shown here is derived from an EMBL/GenBank/DDBJ whole genome shotgun (WGS) entry which is preliminary data.</text>
</comment>
<dbReference type="AlphaFoldDB" id="A0AAV4TZ25"/>
<keyword evidence="3" id="KW-1185">Reference proteome</keyword>
<protein>
    <submittedName>
        <fullName evidence="2">Uncharacterized protein</fullName>
    </submittedName>
</protein>
<dbReference type="Proteomes" id="UP001054945">
    <property type="component" value="Unassembled WGS sequence"/>
</dbReference>
<accession>A0AAV4TZ25</accession>
<name>A0AAV4TZ25_CAEEX</name>
<evidence type="ECO:0000256" key="1">
    <source>
        <dbReference type="SAM" id="MobiDB-lite"/>
    </source>
</evidence>
<evidence type="ECO:0000313" key="3">
    <source>
        <dbReference type="Proteomes" id="UP001054945"/>
    </source>
</evidence>
<dbReference type="EMBL" id="BPLR01011996">
    <property type="protein sequence ID" value="GIY50596.1"/>
    <property type="molecule type" value="Genomic_DNA"/>
</dbReference>
<proteinExistence type="predicted"/>